<dbReference type="AlphaFoldDB" id="A0A6B3LC72"/>
<dbReference type="EMBL" id="CP066776">
    <property type="protein sequence ID" value="QQL44560.1"/>
    <property type="molecule type" value="Genomic_DNA"/>
</dbReference>
<sequence>MARIELPGGFSVDAEAAASAKAWTSLFIYRHRVATIIHPEECVGAANHQAAALSFQHPS</sequence>
<gene>
    <name evidence="1" type="ORF">G3M56_011815</name>
</gene>
<name>A0A6B3LC72_9BACT</name>
<evidence type="ECO:0000313" key="2">
    <source>
        <dbReference type="Proteomes" id="UP000475117"/>
    </source>
</evidence>
<proteinExistence type="predicted"/>
<keyword evidence="2" id="KW-1185">Reference proteome</keyword>
<dbReference type="Proteomes" id="UP000475117">
    <property type="component" value="Chromosome"/>
</dbReference>
<dbReference type="KEGG" id="soa:G3M56_011815"/>
<dbReference type="RefSeq" id="WP_164363768.1">
    <property type="nucleotide sequence ID" value="NZ_CP066776.1"/>
</dbReference>
<protein>
    <submittedName>
        <fullName evidence="1">Uncharacterized protein</fullName>
    </submittedName>
</protein>
<reference evidence="1 2" key="1">
    <citation type="submission" date="2020-12" db="EMBL/GenBank/DDBJ databases">
        <title>Sulforoseuscoccus oceanibium gen. nov., sp. nov., a representative of the phylum Verrucomicrobia with special cytoplasmic membrane, and proposal of Sulforoseuscoccusaceae fam. nov.</title>
        <authorList>
            <person name="Xi F."/>
        </authorList>
    </citation>
    <scope>NUCLEOTIDE SEQUENCE [LARGE SCALE GENOMIC DNA]</scope>
    <source>
        <strain evidence="1 2">T37</strain>
    </source>
</reference>
<evidence type="ECO:0000313" key="1">
    <source>
        <dbReference type="EMBL" id="QQL44560.1"/>
    </source>
</evidence>
<accession>A0A6B3LC72</accession>
<organism evidence="1 2">
    <name type="scientific">Sulfuriroseicoccus oceanibius</name>
    <dbReference type="NCBI Taxonomy" id="2707525"/>
    <lineage>
        <taxon>Bacteria</taxon>
        <taxon>Pseudomonadati</taxon>
        <taxon>Verrucomicrobiota</taxon>
        <taxon>Verrucomicrobiia</taxon>
        <taxon>Verrucomicrobiales</taxon>
        <taxon>Verrucomicrobiaceae</taxon>
        <taxon>Sulfuriroseicoccus</taxon>
    </lineage>
</organism>